<name>A0A1R1PJ31_ZANCU</name>
<comment type="catalytic activity">
    <reaction evidence="10">
        <text>L-tyrosyl-[protein] + ATP = O-phospho-L-tyrosyl-[protein] + ADP + H(+)</text>
        <dbReference type="Rhea" id="RHEA:10596"/>
        <dbReference type="Rhea" id="RHEA-COMP:10136"/>
        <dbReference type="Rhea" id="RHEA-COMP:20101"/>
        <dbReference type="ChEBI" id="CHEBI:15378"/>
        <dbReference type="ChEBI" id="CHEBI:30616"/>
        <dbReference type="ChEBI" id="CHEBI:46858"/>
        <dbReference type="ChEBI" id="CHEBI:61978"/>
        <dbReference type="ChEBI" id="CHEBI:456216"/>
        <dbReference type="EC" id="2.7.12.1"/>
    </reaction>
</comment>
<evidence type="ECO:0000256" key="11">
    <source>
        <dbReference type="SAM" id="MobiDB-lite"/>
    </source>
</evidence>
<evidence type="ECO:0000256" key="2">
    <source>
        <dbReference type="ARBA" id="ARBA00013203"/>
    </source>
</evidence>
<comment type="similarity">
    <text evidence="1">Belongs to the protein kinase superfamily. CMGC Ser/Thr protein kinase family. MNB/DYRK subfamily.</text>
</comment>
<accession>A0A1R1PJ31</accession>
<dbReference type="GO" id="GO:0005737">
    <property type="term" value="C:cytoplasm"/>
    <property type="evidence" value="ECO:0007669"/>
    <property type="project" value="TreeGrafter"/>
</dbReference>
<evidence type="ECO:0000256" key="5">
    <source>
        <dbReference type="ARBA" id="ARBA00022741"/>
    </source>
</evidence>
<keyword evidence="5" id="KW-0547">Nucleotide-binding</keyword>
<dbReference type="SUPFAM" id="SSF56112">
    <property type="entry name" value="Protein kinase-like (PK-like)"/>
    <property type="match status" value="1"/>
</dbReference>
<feature type="compositionally biased region" description="Basic and acidic residues" evidence="11">
    <location>
        <begin position="41"/>
        <end position="60"/>
    </location>
</feature>
<dbReference type="GO" id="GO:0004674">
    <property type="term" value="F:protein serine/threonine kinase activity"/>
    <property type="evidence" value="ECO:0007669"/>
    <property type="project" value="UniProtKB-KW"/>
</dbReference>
<keyword evidence="14" id="KW-1185">Reference proteome</keyword>
<gene>
    <name evidence="13" type="ORF">AX774_g5539</name>
</gene>
<evidence type="ECO:0000256" key="8">
    <source>
        <dbReference type="ARBA" id="ARBA00049003"/>
    </source>
</evidence>
<evidence type="ECO:0000256" key="1">
    <source>
        <dbReference type="ARBA" id="ARBA00008867"/>
    </source>
</evidence>
<evidence type="ECO:0000256" key="9">
    <source>
        <dbReference type="ARBA" id="ARBA00049308"/>
    </source>
</evidence>
<evidence type="ECO:0000256" key="4">
    <source>
        <dbReference type="ARBA" id="ARBA00022679"/>
    </source>
</evidence>
<comment type="catalytic activity">
    <reaction evidence="9">
        <text>L-threonyl-[protein] + ATP = O-phospho-L-threonyl-[protein] + ADP + H(+)</text>
        <dbReference type="Rhea" id="RHEA:46608"/>
        <dbReference type="Rhea" id="RHEA-COMP:11060"/>
        <dbReference type="Rhea" id="RHEA-COMP:11605"/>
        <dbReference type="ChEBI" id="CHEBI:15378"/>
        <dbReference type="ChEBI" id="CHEBI:30013"/>
        <dbReference type="ChEBI" id="CHEBI:30616"/>
        <dbReference type="ChEBI" id="CHEBI:61977"/>
        <dbReference type="ChEBI" id="CHEBI:456216"/>
        <dbReference type="EC" id="2.7.12.1"/>
    </reaction>
</comment>
<reference evidence="14" key="1">
    <citation type="submission" date="2017-01" db="EMBL/GenBank/DDBJ databases">
        <authorList>
            <person name="Wang Y."/>
            <person name="White M."/>
            <person name="Kvist S."/>
            <person name="Moncalvo J.-M."/>
        </authorList>
    </citation>
    <scope>NUCLEOTIDE SEQUENCE [LARGE SCALE GENOMIC DNA]</scope>
    <source>
        <strain evidence="14">COL-18-3</strain>
    </source>
</reference>
<keyword evidence="3" id="KW-0723">Serine/threonine-protein kinase</keyword>
<dbReference type="InterPro" id="IPR050494">
    <property type="entry name" value="Ser_Thr_dual-spec_kinase"/>
</dbReference>
<dbReference type="PANTHER" id="PTHR24058:SF22">
    <property type="entry name" value="DUAL SPECIFICITY TYROSINE-PHOSPHORYLATION-REGULATED KINASE 4"/>
    <property type="match status" value="1"/>
</dbReference>
<dbReference type="PROSITE" id="PS50011">
    <property type="entry name" value="PROTEIN_KINASE_DOM"/>
    <property type="match status" value="1"/>
</dbReference>
<organism evidence="13 14">
    <name type="scientific">Zancudomyces culisetae</name>
    <name type="common">Gut fungus</name>
    <name type="synonym">Smittium culisetae</name>
    <dbReference type="NCBI Taxonomy" id="1213189"/>
    <lineage>
        <taxon>Eukaryota</taxon>
        <taxon>Fungi</taxon>
        <taxon>Fungi incertae sedis</taxon>
        <taxon>Zoopagomycota</taxon>
        <taxon>Kickxellomycotina</taxon>
        <taxon>Harpellomycetes</taxon>
        <taxon>Harpellales</taxon>
        <taxon>Legeriomycetaceae</taxon>
        <taxon>Zancudomyces</taxon>
    </lineage>
</organism>
<evidence type="ECO:0000256" key="7">
    <source>
        <dbReference type="ARBA" id="ARBA00022840"/>
    </source>
</evidence>
<evidence type="ECO:0000259" key="12">
    <source>
        <dbReference type="PROSITE" id="PS50011"/>
    </source>
</evidence>
<dbReference type="Gene3D" id="3.30.200.20">
    <property type="entry name" value="Phosphorylase Kinase, domain 1"/>
    <property type="match status" value="1"/>
</dbReference>
<keyword evidence="7" id="KW-0067">ATP-binding</keyword>
<dbReference type="Gene3D" id="3.30.10.30">
    <property type="entry name" value="DYRK"/>
    <property type="match status" value="1"/>
</dbReference>
<feature type="compositionally biased region" description="Basic and acidic residues" evidence="11">
    <location>
        <begin position="23"/>
        <end position="32"/>
    </location>
</feature>
<feature type="domain" description="Protein kinase" evidence="12">
    <location>
        <begin position="261"/>
        <end position="615"/>
    </location>
</feature>
<dbReference type="Pfam" id="PF00069">
    <property type="entry name" value="Pkinase"/>
    <property type="match status" value="2"/>
</dbReference>
<comment type="caution">
    <text evidence="13">The sequence shown here is derived from an EMBL/GenBank/DDBJ whole genome shotgun (WGS) entry which is preliminary data.</text>
</comment>
<dbReference type="InterPro" id="IPR000719">
    <property type="entry name" value="Prot_kinase_dom"/>
</dbReference>
<dbReference type="SMART" id="SM00220">
    <property type="entry name" value="S_TKc"/>
    <property type="match status" value="1"/>
</dbReference>
<feature type="compositionally biased region" description="Pro residues" evidence="11">
    <location>
        <begin position="1"/>
        <end position="12"/>
    </location>
</feature>
<dbReference type="GO" id="GO:0005856">
    <property type="term" value="C:cytoskeleton"/>
    <property type="evidence" value="ECO:0007669"/>
    <property type="project" value="TreeGrafter"/>
</dbReference>
<feature type="region of interest" description="Disordered" evidence="11">
    <location>
        <begin position="1"/>
        <end position="86"/>
    </location>
</feature>
<dbReference type="InterPro" id="IPR011009">
    <property type="entry name" value="Kinase-like_dom_sf"/>
</dbReference>
<evidence type="ECO:0000256" key="6">
    <source>
        <dbReference type="ARBA" id="ARBA00022777"/>
    </source>
</evidence>
<dbReference type="Gene3D" id="1.10.510.10">
    <property type="entry name" value="Transferase(Phosphotransferase) domain 1"/>
    <property type="match status" value="1"/>
</dbReference>
<sequence>MTSRPQPQPQPQPQNDASSLVSFRDRKLKPPVDGRNQAVSRAREKEERGIPLERASERHPPTKPNSRRPTLTELTMDKHAKAESSVGTRRVINKATVIGGSFNSAISEVGKRNRTTTNEFKKFQSSSMYNPSSTTAASTIGRMRVPSQAMSTIGTGGGGYSSSMIRGRHSMSPRMNPRSPIHPRYADINRVAEPLTPEQVLRMYKAMLSKHEAEEIKNYQNIYFIRRANLRIPPRGQTNDGFDDSEGDYIVQVGDQLEYRYEIVQMMGKGSFGQVVKAIDHKTGSSVAVKIIRCKSSFHNQALIEVGVLEFLNKNDPNGVHHIVKVIESFAFRQHLCIVTELLNMNLYDWLKANYFLGSPTVLLKHFSRQMIECLVLLANQHVIHCDLKPENILLSAMPPLPPSRRSASSLTNTPYHPANSSAASSLGVRTQQHPMAPAVLQRDIAANRYAIKVIDFGSSCFESKRIYTYIQSRFYRSPEVILGLPYGPPIDMWSTGCIIYELFTGSPLFPGENERDQLLCIAEVIGLPPAEIVANSPRKLDFAQVVAGPNGESLYALKSYTTTKGRKRSPNSKPLDSLLARAKDPLFLDFVSNCLVWDPDFRMTPDQAINHPWLS</sequence>
<protein>
    <recommendedName>
        <fullName evidence="2">dual-specificity kinase</fullName>
        <ecNumber evidence="2">2.7.12.1</ecNumber>
    </recommendedName>
</protein>
<dbReference type="PROSITE" id="PS00108">
    <property type="entry name" value="PROTEIN_KINASE_ST"/>
    <property type="match status" value="1"/>
</dbReference>
<comment type="catalytic activity">
    <reaction evidence="8">
        <text>L-seryl-[protein] + ATP = O-phospho-L-seryl-[protein] + ADP + H(+)</text>
        <dbReference type="Rhea" id="RHEA:17989"/>
        <dbReference type="Rhea" id="RHEA-COMP:9863"/>
        <dbReference type="Rhea" id="RHEA-COMP:11604"/>
        <dbReference type="ChEBI" id="CHEBI:15378"/>
        <dbReference type="ChEBI" id="CHEBI:29999"/>
        <dbReference type="ChEBI" id="CHEBI:30616"/>
        <dbReference type="ChEBI" id="CHEBI:83421"/>
        <dbReference type="ChEBI" id="CHEBI:456216"/>
        <dbReference type="EC" id="2.7.12.1"/>
    </reaction>
</comment>
<dbReference type="GO" id="GO:0005524">
    <property type="term" value="F:ATP binding"/>
    <property type="evidence" value="ECO:0007669"/>
    <property type="project" value="UniProtKB-KW"/>
</dbReference>
<dbReference type="GO" id="GO:0004712">
    <property type="term" value="F:protein serine/threonine/tyrosine kinase activity"/>
    <property type="evidence" value="ECO:0007669"/>
    <property type="project" value="UniProtKB-EC"/>
</dbReference>
<dbReference type="OrthoDB" id="9332038at2759"/>
<dbReference type="CDD" id="cd14210">
    <property type="entry name" value="PKc_DYRK"/>
    <property type="match status" value="1"/>
</dbReference>
<dbReference type="PANTHER" id="PTHR24058">
    <property type="entry name" value="DUAL SPECIFICITY PROTEIN KINASE"/>
    <property type="match status" value="1"/>
</dbReference>
<keyword evidence="6 13" id="KW-0418">Kinase</keyword>
<dbReference type="FunFam" id="3.30.200.20:FF:000087">
    <property type="entry name" value="Dual specificity tyrosine-phosphorylation-regulated kinase 1A"/>
    <property type="match status" value="1"/>
</dbReference>
<proteinExistence type="inferred from homology"/>
<evidence type="ECO:0000256" key="10">
    <source>
        <dbReference type="ARBA" id="ARBA00051680"/>
    </source>
</evidence>
<dbReference type="AlphaFoldDB" id="A0A1R1PJ31"/>
<dbReference type="InterPro" id="IPR008271">
    <property type="entry name" value="Ser/Thr_kinase_AS"/>
</dbReference>
<keyword evidence="4" id="KW-0808">Transferase</keyword>
<dbReference type="EMBL" id="LSSK01001014">
    <property type="protein sequence ID" value="OMH81015.1"/>
    <property type="molecule type" value="Genomic_DNA"/>
</dbReference>
<dbReference type="Proteomes" id="UP000188320">
    <property type="component" value="Unassembled WGS sequence"/>
</dbReference>
<dbReference type="EC" id="2.7.12.1" evidence="2"/>
<evidence type="ECO:0000256" key="3">
    <source>
        <dbReference type="ARBA" id="ARBA00022527"/>
    </source>
</evidence>
<evidence type="ECO:0000313" key="13">
    <source>
        <dbReference type="EMBL" id="OMH81015.1"/>
    </source>
</evidence>
<evidence type="ECO:0000313" key="14">
    <source>
        <dbReference type="Proteomes" id="UP000188320"/>
    </source>
</evidence>
<dbReference type="InterPro" id="IPR042521">
    <property type="entry name" value="DYRK"/>
</dbReference>